<dbReference type="SMART" id="SM00448">
    <property type="entry name" value="REC"/>
    <property type="match status" value="1"/>
</dbReference>
<evidence type="ECO:0000259" key="3">
    <source>
        <dbReference type="PROSITE" id="PS50110"/>
    </source>
</evidence>
<dbReference type="Gene3D" id="3.40.50.2300">
    <property type="match status" value="1"/>
</dbReference>
<dbReference type="Pfam" id="PF00072">
    <property type="entry name" value="Response_reg"/>
    <property type="match status" value="1"/>
</dbReference>
<dbReference type="InterPro" id="IPR036457">
    <property type="entry name" value="PPM-type-like_dom_sf"/>
</dbReference>
<dbReference type="EMBL" id="ATBP01000339">
    <property type="protein sequence ID" value="ETR70975.1"/>
    <property type="molecule type" value="Genomic_DNA"/>
</dbReference>
<dbReference type="SUPFAM" id="SSF52172">
    <property type="entry name" value="CheY-like"/>
    <property type="match status" value="1"/>
</dbReference>
<evidence type="ECO:0000256" key="1">
    <source>
        <dbReference type="ARBA" id="ARBA00022801"/>
    </source>
</evidence>
<dbReference type="Gene3D" id="3.60.40.10">
    <property type="entry name" value="PPM-type phosphatase domain"/>
    <property type="match status" value="1"/>
</dbReference>
<accession>A0A1V1P8E6</accession>
<dbReference type="SMART" id="SM00331">
    <property type="entry name" value="PP2C_SIG"/>
    <property type="match status" value="1"/>
</dbReference>
<organism evidence="4 5">
    <name type="scientific">Candidatus Magnetoglobus multicellularis str. Araruama</name>
    <dbReference type="NCBI Taxonomy" id="890399"/>
    <lineage>
        <taxon>Bacteria</taxon>
        <taxon>Pseudomonadati</taxon>
        <taxon>Thermodesulfobacteriota</taxon>
        <taxon>Desulfobacteria</taxon>
        <taxon>Desulfobacterales</taxon>
        <taxon>Desulfobacteraceae</taxon>
        <taxon>Candidatus Magnetoglobus</taxon>
    </lineage>
</organism>
<keyword evidence="2" id="KW-0597">Phosphoprotein</keyword>
<dbReference type="InterPro" id="IPR052016">
    <property type="entry name" value="Bact_Sigma-Reg"/>
</dbReference>
<sequence>MLTVLQKFLQMEGYCVIPASNGPDAREIAEKEQPDLILLDIMMPGESGLETCEKLKKNAKTLDIPIIFISAVTDIDSKVKGFEFGAVDYITKPFEKQEVLARVRIHLKLRYANEAIIKAQADKLQQVKEAQESILVKPDDLPEAHFGVYFSPIYEAGGDFYDVLQLSEKIHAYFVSDVSGHDLKSSYLTSALKALLTQHASITNKPDETMKTMNRVLSAIAPDGKYLTACYCFLNRLKYRLTIVNAGHPPVISVKKKDLQYEVHESEGDILGAFQNVVFNPLQIKVAPKDRFFLYSDGFIEGFGDLRKSRKEGIEILGKLCIETFDLPIIDAVQKIQQELFDQQMEQEDDLLLLGIEV</sequence>
<dbReference type="PROSITE" id="PS50110">
    <property type="entry name" value="RESPONSE_REGULATORY"/>
    <property type="match status" value="1"/>
</dbReference>
<protein>
    <submittedName>
        <fullName evidence="4">Response regulator receiver protein</fullName>
    </submittedName>
</protein>
<comment type="caution">
    <text evidence="4">The sequence shown here is derived from an EMBL/GenBank/DDBJ whole genome shotgun (WGS) entry which is preliminary data.</text>
</comment>
<proteinExistence type="predicted"/>
<dbReference type="Pfam" id="PF07228">
    <property type="entry name" value="SpoIIE"/>
    <property type="match status" value="1"/>
</dbReference>
<evidence type="ECO:0000313" key="4">
    <source>
        <dbReference type="EMBL" id="ETR70975.1"/>
    </source>
</evidence>
<dbReference type="InterPro" id="IPR001932">
    <property type="entry name" value="PPM-type_phosphatase-like_dom"/>
</dbReference>
<dbReference type="PANTHER" id="PTHR43156">
    <property type="entry name" value="STAGE II SPORULATION PROTEIN E-RELATED"/>
    <property type="match status" value="1"/>
</dbReference>
<reference evidence="5" key="1">
    <citation type="submission" date="2012-11" db="EMBL/GenBank/DDBJ databases">
        <authorList>
            <person name="Lucero-Rivera Y.E."/>
            <person name="Tovar-Ramirez D."/>
        </authorList>
    </citation>
    <scope>NUCLEOTIDE SEQUENCE [LARGE SCALE GENOMIC DNA]</scope>
    <source>
        <strain evidence="5">Araruama</strain>
    </source>
</reference>
<keyword evidence="1" id="KW-0378">Hydrolase</keyword>
<evidence type="ECO:0000256" key="2">
    <source>
        <dbReference type="PROSITE-ProRule" id="PRU00169"/>
    </source>
</evidence>
<dbReference type="InterPro" id="IPR011006">
    <property type="entry name" value="CheY-like_superfamily"/>
</dbReference>
<dbReference type="GO" id="GO:0000160">
    <property type="term" value="P:phosphorelay signal transduction system"/>
    <property type="evidence" value="ECO:0007669"/>
    <property type="project" value="InterPro"/>
</dbReference>
<name>A0A1V1P8E6_9BACT</name>
<feature type="modified residue" description="4-aspartylphosphate" evidence="2">
    <location>
        <position position="40"/>
    </location>
</feature>
<dbReference type="SUPFAM" id="SSF81606">
    <property type="entry name" value="PP2C-like"/>
    <property type="match status" value="1"/>
</dbReference>
<evidence type="ECO:0000313" key="5">
    <source>
        <dbReference type="Proteomes" id="UP000189670"/>
    </source>
</evidence>
<dbReference type="InterPro" id="IPR001789">
    <property type="entry name" value="Sig_transdc_resp-reg_receiver"/>
</dbReference>
<dbReference type="AlphaFoldDB" id="A0A1V1P8E6"/>
<feature type="domain" description="Response regulatory" evidence="3">
    <location>
        <begin position="1"/>
        <end position="107"/>
    </location>
</feature>
<gene>
    <name evidence="4" type="ORF">OMM_02840</name>
</gene>
<dbReference type="Proteomes" id="UP000189670">
    <property type="component" value="Unassembled WGS sequence"/>
</dbReference>
<dbReference type="PANTHER" id="PTHR43156:SF2">
    <property type="entry name" value="STAGE II SPORULATION PROTEIN E"/>
    <property type="match status" value="1"/>
</dbReference>
<dbReference type="GO" id="GO:0016791">
    <property type="term" value="F:phosphatase activity"/>
    <property type="evidence" value="ECO:0007669"/>
    <property type="project" value="TreeGrafter"/>
</dbReference>